<reference evidence="2 3" key="1">
    <citation type="journal article" date="2014" name="Mol. Plant Microbe Interact.">
        <title>The complete genome sequence of Candidatus Liberibacter americanus, associated with citrus Huanglongbing.</title>
        <authorList>
            <person name="Wulff N.A."/>
            <person name="Zhang S."/>
            <person name="Setubal J.C."/>
            <person name="Almeida N.F."/>
            <person name="Martins E.C."/>
            <person name="Harakava R."/>
            <person name="Kumar D."/>
            <person name="Rangel L.T."/>
            <person name="Foissac X."/>
            <person name="Bove J."/>
            <person name="Gabriel D.W."/>
        </authorList>
    </citation>
    <scope>NUCLEOTIDE SEQUENCE [LARGE SCALE GENOMIC DNA]</scope>
    <source>
        <strain evidence="2 3">Sao Paulo</strain>
    </source>
</reference>
<evidence type="ECO:0008006" key="4">
    <source>
        <dbReference type="Google" id="ProtNLM"/>
    </source>
</evidence>
<dbReference type="PATRIC" id="fig|1261131.3.peg.949"/>
<feature type="transmembrane region" description="Helical" evidence="1">
    <location>
        <begin position="12"/>
        <end position="36"/>
    </location>
</feature>
<sequence>MKFIRRYFLRFFHCHHGVAAVEMAIIFPILICIYIFTYEIANIYSFSKRITRVAGSIGDIVAQENSINNRYLDNFSLLAKATMYPYSYNSINHKISIKIVGYWIDDRSVIHRKWFWSSDKSSSSNCKIPDSMIDNSVFIVCSDVSGSYPYTIFPKDFSPSYIKDIKINRTFYYRQRLGEIITCYDCIN</sequence>
<keyword evidence="1" id="KW-0812">Transmembrane</keyword>
<gene>
    <name evidence="2" type="ORF">lam_992</name>
</gene>
<evidence type="ECO:0000313" key="3">
    <source>
        <dbReference type="Proteomes" id="UP000017862"/>
    </source>
</evidence>
<evidence type="ECO:0000313" key="2">
    <source>
        <dbReference type="EMBL" id="AHA28320.1"/>
    </source>
</evidence>
<name>U6B5L1_9HYPH</name>
<dbReference type="EMBL" id="CP006604">
    <property type="protein sequence ID" value="AHA28320.1"/>
    <property type="molecule type" value="Genomic_DNA"/>
</dbReference>
<dbReference type="STRING" id="1261131.lam_992"/>
<proteinExistence type="predicted"/>
<evidence type="ECO:0000256" key="1">
    <source>
        <dbReference type="SAM" id="Phobius"/>
    </source>
</evidence>
<dbReference type="AlphaFoldDB" id="U6B5L1"/>
<keyword evidence="3" id="KW-1185">Reference proteome</keyword>
<dbReference type="eggNOG" id="COG4961">
    <property type="taxonomic scope" value="Bacteria"/>
</dbReference>
<accession>U6B5L1</accession>
<dbReference type="HOGENOM" id="CLU_108008_0_0_5"/>
<dbReference type="Proteomes" id="UP000017862">
    <property type="component" value="Chromosome"/>
</dbReference>
<keyword evidence="1" id="KW-1133">Transmembrane helix</keyword>
<organism evidence="2 3">
    <name type="scientific">Candidatus Liberibacter americanus str. Sao Paulo</name>
    <dbReference type="NCBI Taxonomy" id="1261131"/>
    <lineage>
        <taxon>Bacteria</taxon>
        <taxon>Pseudomonadati</taxon>
        <taxon>Pseudomonadota</taxon>
        <taxon>Alphaproteobacteria</taxon>
        <taxon>Hyphomicrobiales</taxon>
        <taxon>Rhizobiaceae</taxon>
        <taxon>Liberibacter</taxon>
    </lineage>
</organism>
<dbReference type="KEGG" id="lar:lam_992"/>
<protein>
    <recommendedName>
        <fullName evidence="4">Flp pilus assembly protein TadG</fullName>
    </recommendedName>
</protein>
<keyword evidence="1" id="KW-0472">Membrane</keyword>